<feature type="signal peptide" evidence="1">
    <location>
        <begin position="1"/>
        <end position="18"/>
    </location>
</feature>
<keyword evidence="3" id="KW-1185">Reference proteome</keyword>
<reference evidence="2" key="1">
    <citation type="submission" date="2016-11" db="EMBL/GenBank/DDBJ databases">
        <title>The genome sequence of Colletotrichum cuscutae.</title>
        <authorList>
            <person name="Baroncelli R."/>
        </authorList>
    </citation>
    <scope>NUCLEOTIDE SEQUENCE</scope>
    <source>
        <strain evidence="2">IMI 304802</strain>
    </source>
</reference>
<gene>
    <name evidence="2" type="ORF">CCUS01_11464</name>
</gene>
<keyword evidence="1" id="KW-0732">Signal</keyword>
<dbReference type="EMBL" id="MPDP01000305">
    <property type="protein sequence ID" value="KAK1449581.1"/>
    <property type="molecule type" value="Genomic_DNA"/>
</dbReference>
<dbReference type="Proteomes" id="UP001239213">
    <property type="component" value="Unassembled WGS sequence"/>
</dbReference>
<evidence type="ECO:0000313" key="3">
    <source>
        <dbReference type="Proteomes" id="UP001239213"/>
    </source>
</evidence>
<evidence type="ECO:0000313" key="2">
    <source>
        <dbReference type="EMBL" id="KAK1449581.1"/>
    </source>
</evidence>
<comment type="caution">
    <text evidence="2">The sequence shown here is derived from an EMBL/GenBank/DDBJ whole genome shotgun (WGS) entry which is preliminary data.</text>
</comment>
<protein>
    <submittedName>
        <fullName evidence="2">Uncharacterized protein</fullName>
    </submittedName>
</protein>
<proteinExistence type="predicted"/>
<sequence length="70" mass="7256">MQFKSLAITAAVAGFVAAAPTTESHVSAVNAEDKDVLIKLATQYGAASVTGPDIEARDNTVVRRACGYES</sequence>
<feature type="chain" id="PRO_5042467964" evidence="1">
    <location>
        <begin position="19"/>
        <end position="70"/>
    </location>
</feature>
<dbReference type="AlphaFoldDB" id="A0AAI9XJ03"/>
<accession>A0AAI9XJ03</accession>
<name>A0AAI9XJ03_9PEZI</name>
<organism evidence="2 3">
    <name type="scientific">Colletotrichum cuscutae</name>
    <dbReference type="NCBI Taxonomy" id="1209917"/>
    <lineage>
        <taxon>Eukaryota</taxon>
        <taxon>Fungi</taxon>
        <taxon>Dikarya</taxon>
        <taxon>Ascomycota</taxon>
        <taxon>Pezizomycotina</taxon>
        <taxon>Sordariomycetes</taxon>
        <taxon>Hypocreomycetidae</taxon>
        <taxon>Glomerellales</taxon>
        <taxon>Glomerellaceae</taxon>
        <taxon>Colletotrichum</taxon>
        <taxon>Colletotrichum acutatum species complex</taxon>
    </lineage>
</organism>
<evidence type="ECO:0000256" key="1">
    <source>
        <dbReference type="SAM" id="SignalP"/>
    </source>
</evidence>